<sequence>MECMEEENIIVSDQTPTDHASPGIQVATGGSDHTLEPNNLGGGVEGGSGGSGSEGVVENTVKRKRGRPRKYDVDANLVTSPPPPPGLSSSLSSYEKRGRGRPRGSGKLQLLASLGEYSKFAGGLAAETAGGSFTPHVAPVYTGEDIVCRILELSQKGARAVCILSATGVVSSVIMRQPGPSGGILRYDGRFEILSLSGSFTFCETGGSNHKNGVLSVSLAKPDGRVFGGGVAGSLIAAGPIQLVIASFKQNIGKEIKRRQSADNSAAPRLPTNSDVVRVPVKIAGTLDEEDNCTTPTSALSEPRNEEADNTVISNQQANTASQNSSGQNVLQLQKPVPGRRVPPDANASYENL</sequence>
<keyword evidence="3 6" id="KW-0238">DNA-binding</keyword>
<evidence type="ECO:0000256" key="3">
    <source>
        <dbReference type="ARBA" id="ARBA00023125"/>
    </source>
</evidence>
<comment type="domain">
    <text evidence="6">The PPC domain mediates interactions between AHL proteins.</text>
</comment>
<dbReference type="InterPro" id="IPR005175">
    <property type="entry name" value="PPC_dom"/>
</dbReference>
<dbReference type="AlphaFoldDB" id="A0A5N5N4K2"/>
<feature type="region of interest" description="Disordered" evidence="7">
    <location>
        <begin position="289"/>
        <end position="353"/>
    </location>
</feature>
<evidence type="ECO:0000256" key="1">
    <source>
        <dbReference type="ARBA" id="ARBA00003687"/>
    </source>
</evidence>
<comment type="caution">
    <text evidence="9">The sequence shown here is derived from an EMBL/GenBank/DDBJ whole genome shotgun (WGS) entry which is preliminary data.</text>
</comment>
<dbReference type="Pfam" id="PF02178">
    <property type="entry name" value="AT_hook"/>
    <property type="match status" value="2"/>
</dbReference>
<proteinExistence type="predicted"/>
<dbReference type="PROSITE" id="PS51742">
    <property type="entry name" value="PPC"/>
    <property type="match status" value="1"/>
</dbReference>
<dbReference type="InterPro" id="IPR039605">
    <property type="entry name" value="AHL"/>
</dbReference>
<gene>
    <name evidence="9" type="ORF">DKX38_006530</name>
</gene>
<feature type="compositionally biased region" description="Polar residues" evidence="7">
    <location>
        <begin position="311"/>
        <end position="332"/>
    </location>
</feature>
<dbReference type="InterPro" id="IPR017956">
    <property type="entry name" value="AT_hook_DNA-bd_motif"/>
</dbReference>
<dbReference type="GO" id="GO:0005634">
    <property type="term" value="C:nucleus"/>
    <property type="evidence" value="ECO:0007669"/>
    <property type="project" value="UniProtKB-SubCell"/>
</dbReference>
<dbReference type="SMART" id="SM00384">
    <property type="entry name" value="AT_hook"/>
    <property type="match status" value="2"/>
</dbReference>
<evidence type="ECO:0000259" key="8">
    <source>
        <dbReference type="PROSITE" id="PS51742"/>
    </source>
</evidence>
<keyword evidence="2 6" id="KW-0805">Transcription regulation</keyword>
<dbReference type="EMBL" id="VDCV01000004">
    <property type="protein sequence ID" value="KAB5561573.1"/>
    <property type="molecule type" value="Genomic_DNA"/>
</dbReference>
<evidence type="ECO:0000256" key="5">
    <source>
        <dbReference type="ARBA" id="ARBA00023242"/>
    </source>
</evidence>
<evidence type="ECO:0000313" key="9">
    <source>
        <dbReference type="EMBL" id="KAB5561573.1"/>
    </source>
</evidence>
<dbReference type="SUPFAM" id="SSF117856">
    <property type="entry name" value="AF0104/ALDC/Ptd012-like"/>
    <property type="match status" value="1"/>
</dbReference>
<dbReference type="Proteomes" id="UP000326939">
    <property type="component" value="Chromosome 4"/>
</dbReference>
<keyword evidence="4 6" id="KW-0804">Transcription</keyword>
<organism evidence="9 10">
    <name type="scientific">Salix brachista</name>
    <dbReference type="NCBI Taxonomy" id="2182728"/>
    <lineage>
        <taxon>Eukaryota</taxon>
        <taxon>Viridiplantae</taxon>
        <taxon>Streptophyta</taxon>
        <taxon>Embryophyta</taxon>
        <taxon>Tracheophyta</taxon>
        <taxon>Spermatophyta</taxon>
        <taxon>Magnoliopsida</taxon>
        <taxon>eudicotyledons</taxon>
        <taxon>Gunneridae</taxon>
        <taxon>Pentapetalae</taxon>
        <taxon>rosids</taxon>
        <taxon>fabids</taxon>
        <taxon>Malpighiales</taxon>
        <taxon>Salicaceae</taxon>
        <taxon>Saliceae</taxon>
        <taxon>Salix</taxon>
    </lineage>
</organism>
<keyword evidence="5 6" id="KW-0539">Nucleus</keyword>
<feature type="domain" description="PPC" evidence="8">
    <location>
        <begin position="130"/>
        <end position="269"/>
    </location>
</feature>
<name>A0A5N5N4K2_9ROSI</name>
<accession>A0A5N5N4K2</accession>
<keyword evidence="10" id="KW-1185">Reference proteome</keyword>
<dbReference type="CDD" id="cd11378">
    <property type="entry name" value="DUF296"/>
    <property type="match status" value="1"/>
</dbReference>
<comment type="function">
    <text evidence="1 6">Transcription factor that specifically binds AT-rich DNA sequences related to the nuclear matrix attachment regions (MARs).</text>
</comment>
<dbReference type="Gene3D" id="3.30.1330.80">
    <property type="entry name" value="Hypothetical protein, similar to alpha- acetolactate decarboxylase, domain 2"/>
    <property type="match status" value="1"/>
</dbReference>
<evidence type="ECO:0000256" key="6">
    <source>
        <dbReference type="RuleBase" id="RU367031"/>
    </source>
</evidence>
<evidence type="ECO:0000256" key="2">
    <source>
        <dbReference type="ARBA" id="ARBA00023015"/>
    </source>
</evidence>
<evidence type="ECO:0000256" key="7">
    <source>
        <dbReference type="SAM" id="MobiDB-lite"/>
    </source>
</evidence>
<dbReference type="PANTHER" id="PTHR31500">
    <property type="entry name" value="AT-HOOK MOTIF NUCLEAR-LOCALIZED PROTEIN 9"/>
    <property type="match status" value="1"/>
</dbReference>
<evidence type="ECO:0000256" key="4">
    <source>
        <dbReference type="ARBA" id="ARBA00023163"/>
    </source>
</evidence>
<feature type="region of interest" description="Disordered" evidence="7">
    <location>
        <begin position="1"/>
        <end position="106"/>
    </location>
</feature>
<dbReference type="GO" id="GO:0003680">
    <property type="term" value="F:minor groove of adenine-thymine-rich DNA binding"/>
    <property type="evidence" value="ECO:0007669"/>
    <property type="project" value="UniProtKB-UniRule"/>
</dbReference>
<reference evidence="10" key="1">
    <citation type="journal article" date="2019" name="Gigascience">
        <title>De novo genome assembly of the endangered Acer yangbiense, a plant species with extremely small populations endemic to Yunnan Province, China.</title>
        <authorList>
            <person name="Yang J."/>
            <person name="Wariss H.M."/>
            <person name="Tao L."/>
            <person name="Zhang R."/>
            <person name="Yun Q."/>
            <person name="Hollingsworth P."/>
            <person name="Dao Z."/>
            <person name="Luo G."/>
            <person name="Guo H."/>
            <person name="Ma Y."/>
            <person name="Sun W."/>
        </authorList>
    </citation>
    <scope>NUCLEOTIDE SEQUENCE [LARGE SCALE GENOMIC DNA]</scope>
    <source>
        <strain evidence="10">cv. br00</strain>
    </source>
</reference>
<dbReference type="Pfam" id="PF03479">
    <property type="entry name" value="PCC"/>
    <property type="match status" value="1"/>
</dbReference>
<evidence type="ECO:0000313" key="10">
    <source>
        <dbReference type="Proteomes" id="UP000326939"/>
    </source>
</evidence>
<comment type="subcellular location">
    <subcellularLocation>
        <location evidence="6">Nucleus</location>
    </subcellularLocation>
</comment>
<feature type="compositionally biased region" description="Gly residues" evidence="7">
    <location>
        <begin position="40"/>
        <end position="53"/>
    </location>
</feature>
<protein>
    <recommendedName>
        <fullName evidence="6">AT-hook motif nuclear-localized protein</fullName>
    </recommendedName>
</protein>
<dbReference type="PANTHER" id="PTHR31500:SF45">
    <property type="entry name" value="AT-HOOK MOTIF NUCLEAR-LOCALIZED PROTEIN"/>
    <property type="match status" value="1"/>
</dbReference>